<dbReference type="CDD" id="cd02197">
    <property type="entry name" value="HypE"/>
    <property type="match status" value="1"/>
</dbReference>
<accession>A0A1S1PN29</accession>
<reference evidence="5" key="1">
    <citation type="submission" date="2016-07" db="EMBL/GenBank/DDBJ databases">
        <title>Frankia sp. NRRL B-16219 Genome sequencing.</title>
        <authorList>
            <person name="Ghodhbane-Gtari F."/>
            <person name="Swanson E."/>
            <person name="Gueddou A."/>
            <person name="Louati M."/>
            <person name="Nouioui I."/>
            <person name="Hezbri K."/>
            <person name="Abebe-Akele F."/>
            <person name="Simpson S."/>
            <person name="Morris K."/>
            <person name="Thomas K."/>
            <person name="Gtari M."/>
            <person name="Tisa L.S."/>
        </authorList>
    </citation>
    <scope>NUCLEOTIDE SEQUENCE [LARGE SCALE GENOMIC DNA]</scope>
    <source>
        <strain evidence="5">NRRL B-16219</strain>
    </source>
</reference>
<proteinExistence type="inferred from homology"/>
<evidence type="ECO:0000313" key="5">
    <source>
        <dbReference type="Proteomes" id="UP000179769"/>
    </source>
</evidence>
<dbReference type="PANTHER" id="PTHR30303">
    <property type="entry name" value="HYDROGENASE ISOENZYMES FORMATION PROTEIN HYPE"/>
    <property type="match status" value="1"/>
</dbReference>
<keyword evidence="5" id="KW-1185">Reference proteome</keyword>
<dbReference type="OrthoDB" id="9801934at2"/>
<evidence type="ECO:0000259" key="3">
    <source>
        <dbReference type="Pfam" id="PF02769"/>
    </source>
</evidence>
<name>A0A1S1PN29_9ACTN</name>
<dbReference type="AlphaFoldDB" id="A0A1S1PN29"/>
<dbReference type="RefSeq" id="WP_071065879.1">
    <property type="nucleotide sequence ID" value="NZ_MAXA01000241.1"/>
</dbReference>
<evidence type="ECO:0000256" key="1">
    <source>
        <dbReference type="ARBA" id="ARBA00006243"/>
    </source>
</evidence>
<dbReference type="EMBL" id="MAXA01000241">
    <property type="protein sequence ID" value="OHV23080.1"/>
    <property type="molecule type" value="Genomic_DNA"/>
</dbReference>
<dbReference type="Proteomes" id="UP000179769">
    <property type="component" value="Unassembled WGS sequence"/>
</dbReference>
<dbReference type="Gene3D" id="3.30.1330.10">
    <property type="entry name" value="PurM-like, N-terminal domain"/>
    <property type="match status" value="1"/>
</dbReference>
<dbReference type="InterPro" id="IPR036921">
    <property type="entry name" value="PurM-like_N_sf"/>
</dbReference>
<dbReference type="NCBIfam" id="TIGR02124">
    <property type="entry name" value="hypE"/>
    <property type="match status" value="1"/>
</dbReference>
<dbReference type="GO" id="GO:0051604">
    <property type="term" value="P:protein maturation"/>
    <property type="evidence" value="ECO:0007669"/>
    <property type="project" value="TreeGrafter"/>
</dbReference>
<gene>
    <name evidence="4" type="ORF">BBK14_24480</name>
</gene>
<evidence type="ECO:0000313" key="4">
    <source>
        <dbReference type="EMBL" id="OHV23080.1"/>
    </source>
</evidence>
<comment type="caution">
    <text evidence="4">The sequence shown here is derived from an EMBL/GenBank/DDBJ whole genome shotgun (WGS) entry which is preliminary data.</text>
</comment>
<feature type="domain" description="PurM-like C-terminal" evidence="3">
    <location>
        <begin position="187"/>
        <end position="339"/>
    </location>
</feature>
<dbReference type="InterPro" id="IPR016188">
    <property type="entry name" value="PurM-like_N"/>
</dbReference>
<dbReference type="SUPFAM" id="SSF56042">
    <property type="entry name" value="PurM C-terminal domain-like"/>
    <property type="match status" value="1"/>
</dbReference>
<dbReference type="InterPro" id="IPR036676">
    <property type="entry name" value="PurM-like_C_sf"/>
</dbReference>
<evidence type="ECO:0000259" key="2">
    <source>
        <dbReference type="Pfam" id="PF00586"/>
    </source>
</evidence>
<dbReference type="Pfam" id="PF00586">
    <property type="entry name" value="AIRS"/>
    <property type="match status" value="1"/>
</dbReference>
<dbReference type="InterPro" id="IPR011854">
    <property type="entry name" value="HypE"/>
</dbReference>
<comment type="similarity">
    <text evidence="1">Belongs to the HypE family.</text>
</comment>
<sequence>MTTVDPTFASCALPRVETERVTLGHGSGGQLSAELLRDVLLPALGAGSALAARAGQPDGGVLEDAAVLDVAGVTLVTSTDAFVVSPLFFPGGDIGTLAVHGTVNDLAMMGATPLALTVAYIIEEGFPLDDLRRIIASVGSAAAAAGVPVVTGDTKVVPRGAADGIFVTTSGIGRRLPAARVSAAFARPGDAVLVSGPIGAHGTTVLSAREALGFEADIASDTRPLHRLVQAMVERRGGDIHVMRDPTRGGVASALNEIAAASGVGVEIDETALPVPPLVAAACDLLGLDPLHVANEGCLIAVVAPEAADEILAVMRSRPESRHATRLGDVVAGHPGRVVMRTLLGSTRLVDMLVGEQLPRIC</sequence>
<dbReference type="PIRSF" id="PIRSF005644">
    <property type="entry name" value="Hdrgns_mtr_HypE"/>
    <property type="match status" value="1"/>
</dbReference>
<organism evidence="4 5">
    <name type="scientific">Parafrankia soli</name>
    <dbReference type="NCBI Taxonomy" id="2599596"/>
    <lineage>
        <taxon>Bacteria</taxon>
        <taxon>Bacillati</taxon>
        <taxon>Actinomycetota</taxon>
        <taxon>Actinomycetes</taxon>
        <taxon>Frankiales</taxon>
        <taxon>Frankiaceae</taxon>
        <taxon>Parafrankia</taxon>
    </lineage>
</organism>
<dbReference type="Gene3D" id="3.90.650.10">
    <property type="entry name" value="PurM-like C-terminal domain"/>
    <property type="match status" value="1"/>
</dbReference>
<dbReference type="Pfam" id="PF02769">
    <property type="entry name" value="AIRS_C"/>
    <property type="match status" value="1"/>
</dbReference>
<feature type="domain" description="PurM-like N-terminal" evidence="2">
    <location>
        <begin position="63"/>
        <end position="174"/>
    </location>
</feature>
<dbReference type="SUPFAM" id="SSF55326">
    <property type="entry name" value="PurM N-terminal domain-like"/>
    <property type="match status" value="1"/>
</dbReference>
<dbReference type="InterPro" id="IPR010918">
    <property type="entry name" value="PurM-like_C_dom"/>
</dbReference>
<protein>
    <submittedName>
        <fullName evidence="4">Hydrogenase expression/formation protein HypE</fullName>
    </submittedName>
</protein>
<dbReference type="PANTHER" id="PTHR30303:SF0">
    <property type="entry name" value="CARBAMOYL DEHYDRATASE HYPE"/>
    <property type="match status" value="1"/>
</dbReference>